<comment type="caution">
    <text evidence="1">The sequence shown here is derived from an EMBL/GenBank/DDBJ whole genome shotgun (WGS) entry which is preliminary data.</text>
</comment>
<dbReference type="EMBL" id="CYGY02000115">
    <property type="protein sequence ID" value="SIT51327.1"/>
    <property type="molecule type" value="Genomic_DNA"/>
</dbReference>
<dbReference type="Proteomes" id="UP000195569">
    <property type="component" value="Unassembled WGS sequence"/>
</dbReference>
<organism evidence="1 2">
    <name type="scientific">Paraburkholderia piptadeniae</name>
    <dbReference type="NCBI Taxonomy" id="1701573"/>
    <lineage>
        <taxon>Bacteria</taxon>
        <taxon>Pseudomonadati</taxon>
        <taxon>Pseudomonadota</taxon>
        <taxon>Betaproteobacteria</taxon>
        <taxon>Burkholderiales</taxon>
        <taxon>Burkholderiaceae</taxon>
        <taxon>Paraburkholderia</taxon>
    </lineage>
</organism>
<dbReference type="AlphaFoldDB" id="A0A1N7SVD4"/>
<evidence type="ECO:0000313" key="2">
    <source>
        <dbReference type="Proteomes" id="UP000195569"/>
    </source>
</evidence>
<evidence type="ECO:0000313" key="1">
    <source>
        <dbReference type="EMBL" id="SIT51327.1"/>
    </source>
</evidence>
<gene>
    <name evidence="1" type="ORF">BN2476_1150041</name>
</gene>
<name>A0A1N7SVD4_9BURK</name>
<accession>A0A1N7SVD4</accession>
<protein>
    <submittedName>
        <fullName evidence="1">Uncharacterized protein</fullName>
    </submittedName>
</protein>
<sequence length="104" mass="10881">MQHPSAWLVTPSSVVTLDSDYHPSINPDGDDDTDATYRCTTATVRNGDGGPSRASDAINTAYHCAATVTLLHRSDPLQQSSATLGGDSATSPPLAATVLHAQWC</sequence>
<proteinExistence type="predicted"/>
<keyword evidence="2" id="KW-1185">Reference proteome</keyword>
<reference evidence="1" key="1">
    <citation type="submission" date="2016-12" db="EMBL/GenBank/DDBJ databases">
        <authorList>
            <person name="Moulin L."/>
        </authorList>
    </citation>
    <scope>NUCLEOTIDE SEQUENCE [LARGE SCALE GENOMIC DNA]</scope>
    <source>
        <strain evidence="1">STM 7183</strain>
    </source>
</reference>